<feature type="compositionally biased region" description="Low complexity" evidence="3">
    <location>
        <begin position="89"/>
        <end position="100"/>
    </location>
</feature>
<feature type="compositionally biased region" description="Polar residues" evidence="3">
    <location>
        <begin position="31"/>
        <end position="41"/>
    </location>
</feature>
<evidence type="ECO:0000313" key="6">
    <source>
        <dbReference type="Proteomes" id="UP001500730"/>
    </source>
</evidence>
<dbReference type="PANTHER" id="PTHR37042">
    <property type="entry name" value="OUTER MEMBRANE PROTEIN RV1973"/>
    <property type="match status" value="1"/>
</dbReference>
<keyword evidence="2 4" id="KW-0472">Membrane</keyword>
<dbReference type="EMBL" id="BAAARE010000008">
    <property type="protein sequence ID" value="GAA2482831.1"/>
    <property type="molecule type" value="Genomic_DNA"/>
</dbReference>
<proteinExistence type="predicted"/>
<comment type="caution">
    <text evidence="5">The sequence shown here is derived from an EMBL/GenBank/DDBJ whole genome shotgun (WGS) entry which is preliminary data.</text>
</comment>
<organism evidence="5 6">
    <name type="scientific">Terrabacter carboxydivorans</name>
    <dbReference type="NCBI Taxonomy" id="619730"/>
    <lineage>
        <taxon>Bacteria</taxon>
        <taxon>Bacillati</taxon>
        <taxon>Actinomycetota</taxon>
        <taxon>Actinomycetes</taxon>
        <taxon>Micrococcales</taxon>
        <taxon>Intrasporangiaceae</taxon>
        <taxon>Terrabacter</taxon>
    </lineage>
</organism>
<sequence length="301" mass="30882">MTSSADSRRPVGQAGTPGPRKRVAGARRRASGTTEAPSSTLVLDPLPAAAGDPTDGRATTVAPDTEVDTRGAGAPEASSTPRSDRTPAARRTVARSVATAEPGQRTAPGASRSGEASEASEEPMGVAQSEEPGEARTPRASAGLWASAIGATLALAVLAASLVYALRPTVSDGDRTAAVGSARTTLESLLSYSGSTFDKHVGEVTPELTSPFKDQFTKVAATDIKPMAVKNDATVQAKVYDAGVMDADGDGGDGTTVRVMAFVNQATTTKAQPTPAIDQNRVIATMRKVGDRWLVSELSAY</sequence>
<evidence type="ECO:0000256" key="4">
    <source>
        <dbReference type="SAM" id="Phobius"/>
    </source>
</evidence>
<gene>
    <name evidence="5" type="ORF">GCM10009858_20860</name>
</gene>
<feature type="compositionally biased region" description="Basic residues" evidence="3">
    <location>
        <begin position="19"/>
        <end position="30"/>
    </location>
</feature>
<evidence type="ECO:0000313" key="5">
    <source>
        <dbReference type="EMBL" id="GAA2482831.1"/>
    </source>
</evidence>
<reference evidence="5 6" key="1">
    <citation type="journal article" date="2019" name="Int. J. Syst. Evol. Microbiol.">
        <title>The Global Catalogue of Microorganisms (GCM) 10K type strain sequencing project: providing services to taxonomists for standard genome sequencing and annotation.</title>
        <authorList>
            <consortium name="The Broad Institute Genomics Platform"/>
            <consortium name="The Broad Institute Genome Sequencing Center for Infectious Disease"/>
            <person name="Wu L."/>
            <person name="Ma J."/>
        </authorList>
    </citation>
    <scope>NUCLEOTIDE SEQUENCE [LARGE SCALE GENOMIC DNA]</scope>
    <source>
        <strain evidence="5 6">JCM 16259</strain>
    </source>
</reference>
<feature type="compositionally biased region" description="Low complexity" evidence="3">
    <location>
        <begin position="107"/>
        <end position="117"/>
    </location>
</feature>
<evidence type="ECO:0008006" key="7">
    <source>
        <dbReference type="Google" id="ProtNLM"/>
    </source>
</evidence>
<feature type="region of interest" description="Disordered" evidence="3">
    <location>
        <begin position="1"/>
        <end position="138"/>
    </location>
</feature>
<dbReference type="RefSeq" id="WP_344254838.1">
    <property type="nucleotide sequence ID" value="NZ_BAAARE010000008.1"/>
</dbReference>
<evidence type="ECO:0000256" key="1">
    <source>
        <dbReference type="ARBA" id="ARBA00004370"/>
    </source>
</evidence>
<protein>
    <recommendedName>
        <fullName evidence="7">Mce-associated membrane protein</fullName>
    </recommendedName>
</protein>
<dbReference type="PANTHER" id="PTHR37042:SF4">
    <property type="entry name" value="OUTER MEMBRANE PROTEIN RV1973"/>
    <property type="match status" value="1"/>
</dbReference>
<feature type="transmembrane region" description="Helical" evidence="4">
    <location>
        <begin position="144"/>
        <end position="166"/>
    </location>
</feature>
<comment type="subcellular location">
    <subcellularLocation>
        <location evidence="1">Membrane</location>
    </subcellularLocation>
</comment>
<keyword evidence="4" id="KW-1133">Transmembrane helix</keyword>
<keyword evidence="6" id="KW-1185">Reference proteome</keyword>
<evidence type="ECO:0000256" key="3">
    <source>
        <dbReference type="SAM" id="MobiDB-lite"/>
    </source>
</evidence>
<evidence type="ECO:0000256" key="2">
    <source>
        <dbReference type="ARBA" id="ARBA00023136"/>
    </source>
</evidence>
<name>A0ABN3LHD5_9MICO</name>
<keyword evidence="4" id="KW-0812">Transmembrane</keyword>
<dbReference type="Proteomes" id="UP001500730">
    <property type="component" value="Unassembled WGS sequence"/>
</dbReference>
<accession>A0ABN3LHD5</accession>